<keyword evidence="1" id="KW-0472">Membrane</keyword>
<evidence type="ECO:0000313" key="3">
    <source>
        <dbReference type="Proteomes" id="UP000232883"/>
    </source>
</evidence>
<keyword evidence="1" id="KW-0812">Transmembrane</keyword>
<feature type="transmembrane region" description="Helical" evidence="1">
    <location>
        <begin position="133"/>
        <end position="153"/>
    </location>
</feature>
<gene>
    <name evidence="2" type="ORF">CWM47_20685</name>
</gene>
<sequence length="158" mass="17967">MKPFDRSIIYTRLAPLLNLIIPDIPLRPFFFRLIIAFLTTQSIGALVTLGQSILGSPLDDTWQYYLFLALEMIQYGCWFWNVWYGIRLLFTWVIPLDAKGILTADSIALAVSLGFLLFMVSAVSSLQDQTYSFTIRLVLIAAFTVSIGLPMIWKKASY</sequence>
<keyword evidence="3" id="KW-1185">Reference proteome</keyword>
<keyword evidence="1" id="KW-1133">Transmembrane helix</keyword>
<proteinExistence type="predicted"/>
<dbReference type="AlphaFoldDB" id="A0A2K8Z2F5"/>
<evidence type="ECO:0000256" key="1">
    <source>
        <dbReference type="SAM" id="Phobius"/>
    </source>
</evidence>
<dbReference type="Proteomes" id="UP000232883">
    <property type="component" value="Chromosome"/>
</dbReference>
<accession>A0A2K8Z2F5</accession>
<reference evidence="2 3" key="1">
    <citation type="submission" date="2017-11" db="EMBL/GenBank/DDBJ databases">
        <title>Taxonomic description and genome sequences of Spirosoma HA7 sp. nov., isolated from pollen microhabitat of Corylus avellana.</title>
        <authorList>
            <person name="Ambika Manirajan B."/>
            <person name="Suarez C."/>
            <person name="Ratering S."/>
            <person name="Geissler-Plaum R."/>
            <person name="Cardinale M."/>
            <person name="Sylvia S."/>
        </authorList>
    </citation>
    <scope>NUCLEOTIDE SEQUENCE [LARGE SCALE GENOMIC DNA]</scope>
    <source>
        <strain evidence="2 3">HA7</strain>
    </source>
</reference>
<organism evidence="2 3">
    <name type="scientific">Spirosoma pollinicola</name>
    <dbReference type="NCBI Taxonomy" id="2057025"/>
    <lineage>
        <taxon>Bacteria</taxon>
        <taxon>Pseudomonadati</taxon>
        <taxon>Bacteroidota</taxon>
        <taxon>Cytophagia</taxon>
        <taxon>Cytophagales</taxon>
        <taxon>Cytophagaceae</taxon>
        <taxon>Spirosoma</taxon>
    </lineage>
</organism>
<dbReference type="RefSeq" id="WP_100990097.1">
    <property type="nucleotide sequence ID" value="NZ_CP025096.1"/>
</dbReference>
<evidence type="ECO:0000313" key="2">
    <source>
        <dbReference type="EMBL" id="AUD04031.1"/>
    </source>
</evidence>
<feature type="transmembrane region" description="Helical" evidence="1">
    <location>
        <begin position="107"/>
        <end position="127"/>
    </location>
</feature>
<feature type="transmembrane region" description="Helical" evidence="1">
    <location>
        <begin position="29"/>
        <end position="50"/>
    </location>
</feature>
<dbReference type="EMBL" id="CP025096">
    <property type="protein sequence ID" value="AUD04031.1"/>
    <property type="molecule type" value="Genomic_DNA"/>
</dbReference>
<protein>
    <submittedName>
        <fullName evidence="2">Uncharacterized protein</fullName>
    </submittedName>
</protein>
<dbReference type="KEGG" id="spir:CWM47_20685"/>
<feature type="transmembrane region" description="Helical" evidence="1">
    <location>
        <begin position="62"/>
        <end position="86"/>
    </location>
</feature>
<name>A0A2K8Z2F5_9BACT</name>